<accession>A0ABN8II52</accession>
<evidence type="ECO:0000313" key="3">
    <source>
        <dbReference type="Proteomes" id="UP000837857"/>
    </source>
</evidence>
<gene>
    <name evidence="2" type="ORF">IPOD504_LOCUS9623</name>
</gene>
<evidence type="ECO:0000313" key="2">
    <source>
        <dbReference type="EMBL" id="CAH2056397.1"/>
    </source>
</evidence>
<keyword evidence="3" id="KW-1185">Reference proteome</keyword>
<dbReference type="EMBL" id="OW152835">
    <property type="protein sequence ID" value="CAH2056397.1"/>
    <property type="molecule type" value="Genomic_DNA"/>
</dbReference>
<feature type="region of interest" description="Disordered" evidence="1">
    <location>
        <begin position="1"/>
        <end position="31"/>
    </location>
</feature>
<organism evidence="2 3">
    <name type="scientific">Iphiclides podalirius</name>
    <name type="common">scarce swallowtail</name>
    <dbReference type="NCBI Taxonomy" id="110791"/>
    <lineage>
        <taxon>Eukaryota</taxon>
        <taxon>Metazoa</taxon>
        <taxon>Ecdysozoa</taxon>
        <taxon>Arthropoda</taxon>
        <taxon>Hexapoda</taxon>
        <taxon>Insecta</taxon>
        <taxon>Pterygota</taxon>
        <taxon>Neoptera</taxon>
        <taxon>Endopterygota</taxon>
        <taxon>Lepidoptera</taxon>
        <taxon>Glossata</taxon>
        <taxon>Ditrysia</taxon>
        <taxon>Papilionoidea</taxon>
        <taxon>Papilionidae</taxon>
        <taxon>Papilioninae</taxon>
        <taxon>Iphiclides</taxon>
    </lineage>
</organism>
<evidence type="ECO:0000256" key="1">
    <source>
        <dbReference type="SAM" id="MobiDB-lite"/>
    </source>
</evidence>
<feature type="non-terminal residue" evidence="2">
    <location>
        <position position="97"/>
    </location>
</feature>
<reference evidence="2" key="1">
    <citation type="submission" date="2022-03" db="EMBL/GenBank/DDBJ databases">
        <authorList>
            <person name="Martin H S."/>
        </authorList>
    </citation>
    <scope>NUCLEOTIDE SEQUENCE</scope>
</reference>
<proteinExistence type="predicted"/>
<name>A0ABN8II52_9NEOP</name>
<sequence length="97" mass="10394">MPSDVAPSSKRSQLSVSRRAGRESSLCARRESPSRLFAVEWAFLLAWCPARAMAFCPAEFRAGAPRSACSGETVSRFGHLSGRGLGRAVASVGPRVR</sequence>
<dbReference type="Proteomes" id="UP000837857">
    <property type="component" value="Chromosome 23"/>
</dbReference>
<protein>
    <submittedName>
        <fullName evidence="2">Uncharacterized protein</fullName>
    </submittedName>
</protein>